<dbReference type="InParanoid" id="A5DSP5"/>
<dbReference type="HOGENOM" id="CLU_039184_0_2_1"/>
<protein>
    <recommendedName>
        <fullName evidence="3">Phosphoglycerate mutase</fullName>
    </recommendedName>
</protein>
<evidence type="ECO:0000313" key="1">
    <source>
        <dbReference type="EMBL" id="EDK42203.1"/>
    </source>
</evidence>
<dbReference type="PANTHER" id="PTHR48100">
    <property type="entry name" value="BROAD-SPECIFICITY PHOSPHATASE YOR283W-RELATED"/>
    <property type="match status" value="1"/>
</dbReference>
<accession>A5DSP5</accession>
<reference evidence="1 2" key="1">
    <citation type="journal article" date="2009" name="Nature">
        <title>Evolution of pathogenicity and sexual reproduction in eight Candida genomes.</title>
        <authorList>
            <person name="Butler G."/>
            <person name="Rasmussen M.D."/>
            <person name="Lin M.F."/>
            <person name="Santos M.A."/>
            <person name="Sakthikumar S."/>
            <person name="Munro C.A."/>
            <person name="Rheinbay E."/>
            <person name="Grabherr M."/>
            <person name="Forche A."/>
            <person name="Reedy J.L."/>
            <person name="Agrafioti I."/>
            <person name="Arnaud M.B."/>
            <person name="Bates S."/>
            <person name="Brown A.J."/>
            <person name="Brunke S."/>
            <person name="Costanzo M.C."/>
            <person name="Fitzpatrick D.A."/>
            <person name="de Groot P.W."/>
            <person name="Harris D."/>
            <person name="Hoyer L.L."/>
            <person name="Hube B."/>
            <person name="Klis F.M."/>
            <person name="Kodira C."/>
            <person name="Lennard N."/>
            <person name="Logue M.E."/>
            <person name="Martin R."/>
            <person name="Neiman A.M."/>
            <person name="Nikolaou E."/>
            <person name="Quail M.A."/>
            <person name="Quinn J."/>
            <person name="Santos M.C."/>
            <person name="Schmitzberger F.F."/>
            <person name="Sherlock G."/>
            <person name="Shah P."/>
            <person name="Silverstein K.A."/>
            <person name="Skrzypek M.S."/>
            <person name="Soll D."/>
            <person name="Staggs R."/>
            <person name="Stansfield I."/>
            <person name="Stumpf M.P."/>
            <person name="Sudbery P.E."/>
            <person name="Srikantha T."/>
            <person name="Zeng Q."/>
            <person name="Berman J."/>
            <person name="Berriman M."/>
            <person name="Heitman J."/>
            <person name="Gow N.A."/>
            <person name="Lorenz M.C."/>
            <person name="Birren B.W."/>
            <person name="Kellis M."/>
            <person name="Cuomo C.A."/>
        </authorList>
    </citation>
    <scope>NUCLEOTIDE SEQUENCE [LARGE SCALE GENOMIC DNA]</scope>
    <source>
        <strain evidence="2">ATCC 11503 / BCRC 21390 / CBS 2605 / JCM 1781 / NBRC 1676 / NRRL YB-4239</strain>
    </source>
</reference>
<dbReference type="InterPro" id="IPR029033">
    <property type="entry name" value="His_PPase_superfam"/>
</dbReference>
<dbReference type="AlphaFoldDB" id="A5DSP5"/>
<dbReference type="PANTHER" id="PTHR48100:SF1">
    <property type="entry name" value="HISTIDINE PHOSPHATASE FAMILY PROTEIN-RELATED"/>
    <property type="match status" value="1"/>
</dbReference>
<dbReference type="GeneID" id="5235014"/>
<dbReference type="Pfam" id="PF00300">
    <property type="entry name" value="His_Phos_1"/>
    <property type="match status" value="1"/>
</dbReference>
<sequence>MSLLIPTQDDYKDAHGDPAQQEEYYKLWDKLRLERNSDGQLKYPWDFEVVHGFFKQSDPKTDDLNFNYATDHMGRLKSWPAIISELVELNKNAPDNVEYKLIFLARHGNGYHNEIVTKYGLDEWNRELHKLGEYNGIKYGPDPELTELGLAQAKENHDLWENELKEGAPIPSKFYVSPLQRSCRTLQITWDGLKPEAKHPQVLEKIRETIGKNLCDKRSPKSVIDERFGKYGFETEGGIVDEEDILFKTDKRETMIEQTLRIMGFLQDLFNEDCDKELGKVDKKEAEENIFISTTTHAGTIRAFILAINHRNYTIPTGGMLPAVVKGTKRQ</sequence>
<dbReference type="CDD" id="cd07067">
    <property type="entry name" value="HP_PGM_like"/>
    <property type="match status" value="1"/>
</dbReference>
<dbReference type="OMA" id="YPWDFEV"/>
<evidence type="ECO:0000313" key="2">
    <source>
        <dbReference type="Proteomes" id="UP000001996"/>
    </source>
</evidence>
<organism evidence="1 2">
    <name type="scientific">Lodderomyces elongisporus (strain ATCC 11503 / CBS 2605 / JCM 1781 / NBRC 1676 / NRRL YB-4239)</name>
    <name type="common">Yeast</name>
    <name type="synonym">Saccharomyces elongisporus</name>
    <dbReference type="NCBI Taxonomy" id="379508"/>
    <lineage>
        <taxon>Eukaryota</taxon>
        <taxon>Fungi</taxon>
        <taxon>Dikarya</taxon>
        <taxon>Ascomycota</taxon>
        <taxon>Saccharomycotina</taxon>
        <taxon>Pichiomycetes</taxon>
        <taxon>Debaryomycetaceae</taxon>
        <taxon>Candida/Lodderomyces clade</taxon>
        <taxon>Lodderomyces</taxon>
    </lineage>
</organism>
<dbReference type="GO" id="GO:0005737">
    <property type="term" value="C:cytoplasm"/>
    <property type="evidence" value="ECO:0007669"/>
    <property type="project" value="TreeGrafter"/>
</dbReference>
<dbReference type="VEuPathDB" id="FungiDB:LELG_00381"/>
<dbReference type="InterPro" id="IPR050275">
    <property type="entry name" value="PGM_Phosphatase"/>
</dbReference>
<evidence type="ECO:0008006" key="3">
    <source>
        <dbReference type="Google" id="ProtNLM"/>
    </source>
</evidence>
<proteinExistence type="predicted"/>
<dbReference type="KEGG" id="lel:PVL30_000373"/>
<keyword evidence="2" id="KW-1185">Reference proteome</keyword>
<dbReference type="EMBL" id="CH981524">
    <property type="protein sequence ID" value="EDK42203.1"/>
    <property type="molecule type" value="Genomic_DNA"/>
</dbReference>
<dbReference type="Gene3D" id="3.40.50.1240">
    <property type="entry name" value="Phosphoglycerate mutase-like"/>
    <property type="match status" value="1"/>
</dbReference>
<dbReference type="Proteomes" id="UP000001996">
    <property type="component" value="Unassembled WGS sequence"/>
</dbReference>
<gene>
    <name evidence="1" type="ORF">LELG_00381</name>
</gene>
<dbReference type="eggNOG" id="KOG4754">
    <property type="taxonomic scope" value="Eukaryota"/>
</dbReference>
<dbReference type="GO" id="GO:0016791">
    <property type="term" value="F:phosphatase activity"/>
    <property type="evidence" value="ECO:0007669"/>
    <property type="project" value="TreeGrafter"/>
</dbReference>
<dbReference type="InterPro" id="IPR013078">
    <property type="entry name" value="His_Pase_superF_clade-1"/>
</dbReference>
<name>A5DSP5_LODEL</name>
<dbReference type="OrthoDB" id="496981at2759"/>
<dbReference type="SUPFAM" id="SSF53254">
    <property type="entry name" value="Phosphoglycerate mutase-like"/>
    <property type="match status" value="1"/>
</dbReference>
<dbReference type="FunCoup" id="A5DSP5">
    <property type="interactions" value="159"/>
</dbReference>